<sequence>MKKLDGLDQHSHWKLEVWLAETFGYSLLTFRNN</sequence>
<keyword evidence="2" id="KW-1185">Reference proteome</keyword>
<organism evidence="1 2">
    <name type="scientific">Methylophilus rhizosphaerae</name>
    <dbReference type="NCBI Taxonomy" id="492660"/>
    <lineage>
        <taxon>Bacteria</taxon>
        <taxon>Pseudomonadati</taxon>
        <taxon>Pseudomonadota</taxon>
        <taxon>Betaproteobacteria</taxon>
        <taxon>Nitrosomonadales</taxon>
        <taxon>Methylophilaceae</taxon>
        <taxon>Methylophilus</taxon>
    </lineage>
</organism>
<proteinExistence type="predicted"/>
<dbReference type="EMBL" id="FNFX01000005">
    <property type="protein sequence ID" value="SDK79683.1"/>
    <property type="molecule type" value="Genomic_DNA"/>
</dbReference>
<protein>
    <submittedName>
        <fullName evidence="1">Uncharacterized protein</fullName>
    </submittedName>
</protein>
<dbReference type="AlphaFoldDB" id="A0A1G9EUB6"/>
<accession>A0A1G9EUB6</accession>
<evidence type="ECO:0000313" key="2">
    <source>
        <dbReference type="Proteomes" id="UP000198629"/>
    </source>
</evidence>
<dbReference type="STRING" id="492660.SAMN05192566_2459"/>
<dbReference type="Proteomes" id="UP000198629">
    <property type="component" value="Unassembled WGS sequence"/>
</dbReference>
<gene>
    <name evidence="1" type="ORF">SAMN05192566_2459</name>
</gene>
<name>A0A1G9EUB6_9PROT</name>
<reference evidence="2" key="1">
    <citation type="submission" date="2016-10" db="EMBL/GenBank/DDBJ databases">
        <authorList>
            <person name="Varghese N."/>
            <person name="Submissions S."/>
        </authorList>
    </citation>
    <scope>NUCLEOTIDE SEQUENCE [LARGE SCALE GENOMIC DNA]</scope>
    <source>
        <strain evidence="2">CBMB127</strain>
    </source>
</reference>
<evidence type="ECO:0000313" key="1">
    <source>
        <dbReference type="EMBL" id="SDK79683.1"/>
    </source>
</evidence>